<dbReference type="PATRIC" id="fig|1094466.5.peg.813"/>
<dbReference type="GO" id="GO:0043565">
    <property type="term" value="F:sequence-specific DNA binding"/>
    <property type="evidence" value="ECO:0007669"/>
    <property type="project" value="InterPro"/>
</dbReference>
<dbReference type="InterPro" id="IPR036390">
    <property type="entry name" value="WH_DNA-bd_sf"/>
</dbReference>
<dbReference type="Pfam" id="PF13412">
    <property type="entry name" value="HTH_24"/>
    <property type="match status" value="1"/>
</dbReference>
<dbReference type="CDD" id="cd00090">
    <property type="entry name" value="HTH_ARSR"/>
    <property type="match status" value="1"/>
</dbReference>
<dbReference type="PRINTS" id="PR00033">
    <property type="entry name" value="HTHASNC"/>
</dbReference>
<keyword evidence="6" id="KW-1185">Reference proteome</keyword>
<reference evidence="5 6" key="1">
    <citation type="journal article" date="2012" name="J. Bacteriol.">
        <title>Complete Genome Sequence of Flavobacterium indicum GPSTA100-9T, Isolated from Warm Spring Water.</title>
        <authorList>
            <person name="Barbier P."/>
            <person name="Houel A."/>
            <person name="Loux V."/>
            <person name="Poulain J."/>
            <person name="Bernardet J.F."/>
            <person name="Touchon M."/>
            <person name="Duchaud E."/>
        </authorList>
    </citation>
    <scope>NUCLEOTIDE SEQUENCE [LARGE SCALE GENOMIC DNA]</scope>
    <source>
        <strain evidence="6">DSM 17447 / CIP 109464 / GPTSA100-9</strain>
    </source>
</reference>
<dbReference type="OrthoDB" id="9800326at2"/>
<dbReference type="InterPro" id="IPR019888">
    <property type="entry name" value="Tscrpt_reg_AsnC-like"/>
</dbReference>
<dbReference type="GO" id="GO:0005829">
    <property type="term" value="C:cytosol"/>
    <property type="evidence" value="ECO:0007669"/>
    <property type="project" value="TreeGrafter"/>
</dbReference>
<dbReference type="AlphaFoldDB" id="H8XTL2"/>
<dbReference type="InterPro" id="IPR011008">
    <property type="entry name" value="Dimeric_a/b-barrel"/>
</dbReference>
<dbReference type="Pfam" id="PF01037">
    <property type="entry name" value="AsnC_trans_reg"/>
    <property type="match status" value="1"/>
</dbReference>
<gene>
    <name evidence="5" type="ordered locus">KQS_04145</name>
</gene>
<dbReference type="InterPro" id="IPR019887">
    <property type="entry name" value="Tscrpt_reg_AsnC/Lrp_C"/>
</dbReference>
<reference evidence="6" key="2">
    <citation type="submission" date="2012-03" db="EMBL/GenBank/DDBJ databases">
        <title>Complete genome sequence of Flavobacterium indicum GPTSA100-9T, isolated from warm spring water.</title>
        <authorList>
            <person name="Barbier P."/>
            <person name="Houel A."/>
            <person name="Loux V."/>
            <person name="Poulain J."/>
            <person name="Bernardet J.-F."/>
            <person name="Touchon M."/>
            <person name="Duchaud E."/>
        </authorList>
    </citation>
    <scope>NUCLEOTIDE SEQUENCE [LARGE SCALE GENOMIC DNA]</scope>
    <source>
        <strain evidence="6">DSM 17447 / CIP 109464 / GPTSA100-9</strain>
    </source>
</reference>
<evidence type="ECO:0000313" key="5">
    <source>
        <dbReference type="EMBL" id="CCG52809.1"/>
    </source>
</evidence>
<proteinExistence type="predicted"/>
<accession>H8XTL2</accession>
<dbReference type="SUPFAM" id="SSF54909">
    <property type="entry name" value="Dimeric alpha+beta barrel"/>
    <property type="match status" value="1"/>
</dbReference>
<name>H8XTL2_FLAIG</name>
<keyword evidence="2" id="KW-0238">DNA-binding</keyword>
<dbReference type="InterPro" id="IPR011991">
    <property type="entry name" value="ArsR-like_HTH"/>
</dbReference>
<evidence type="ECO:0000256" key="3">
    <source>
        <dbReference type="ARBA" id="ARBA00023163"/>
    </source>
</evidence>
<dbReference type="PROSITE" id="PS50956">
    <property type="entry name" value="HTH_ASNC_2"/>
    <property type="match status" value="1"/>
</dbReference>
<evidence type="ECO:0000259" key="4">
    <source>
        <dbReference type="PROSITE" id="PS50956"/>
    </source>
</evidence>
<dbReference type="SUPFAM" id="SSF46785">
    <property type="entry name" value="Winged helix' DNA-binding domain"/>
    <property type="match status" value="1"/>
</dbReference>
<dbReference type="Gene3D" id="3.30.70.920">
    <property type="match status" value="1"/>
</dbReference>
<evidence type="ECO:0000256" key="1">
    <source>
        <dbReference type="ARBA" id="ARBA00023015"/>
    </source>
</evidence>
<dbReference type="HOGENOM" id="CLU_091233_0_0_10"/>
<dbReference type="Proteomes" id="UP000007599">
    <property type="component" value="Chromosome I"/>
</dbReference>
<dbReference type="InterPro" id="IPR036388">
    <property type="entry name" value="WH-like_DNA-bd_sf"/>
</dbReference>
<sequence length="154" mass="17836">MNLDIIDKKLLELLQADAKMTTKELSLKLNLSVTAVYERIKKLEREGLINKYVALLDRNKIEKGFVALCHVKLVKHNKEIINEFEAEVVNLPEVLECFHVSGDYDYILKICVKDMETYRDFMVNKLTSLKHIGSSHSTFMIGEVKNTTSYKFSY</sequence>
<dbReference type="InterPro" id="IPR000485">
    <property type="entry name" value="AsnC-type_HTH_dom"/>
</dbReference>
<dbReference type="KEGG" id="fin:KQS_04145"/>
<dbReference type="InterPro" id="IPR019885">
    <property type="entry name" value="Tscrpt_reg_HTH_AsnC-type_CS"/>
</dbReference>
<evidence type="ECO:0000256" key="2">
    <source>
        <dbReference type="ARBA" id="ARBA00023125"/>
    </source>
</evidence>
<dbReference type="STRING" id="1094466.KQS_04145"/>
<protein>
    <submittedName>
        <fullName evidence="5">Probable transcriptional regulator, AsnC family</fullName>
    </submittedName>
</protein>
<dbReference type="RefSeq" id="WP_014387951.1">
    <property type="nucleotide sequence ID" value="NC_017025.1"/>
</dbReference>
<dbReference type="eggNOG" id="COG1522">
    <property type="taxonomic scope" value="Bacteria"/>
</dbReference>
<feature type="domain" description="HTH asnC-type" evidence="4">
    <location>
        <begin position="3"/>
        <end position="66"/>
    </location>
</feature>
<keyword evidence="3" id="KW-0804">Transcription</keyword>
<keyword evidence="1" id="KW-0805">Transcription regulation</keyword>
<dbReference type="PANTHER" id="PTHR30154:SF34">
    <property type="entry name" value="TRANSCRIPTIONAL REGULATOR AZLB"/>
    <property type="match status" value="1"/>
</dbReference>
<dbReference type="EMBL" id="HE774682">
    <property type="protein sequence ID" value="CCG52809.1"/>
    <property type="molecule type" value="Genomic_DNA"/>
</dbReference>
<dbReference type="SMART" id="SM00344">
    <property type="entry name" value="HTH_ASNC"/>
    <property type="match status" value="1"/>
</dbReference>
<dbReference type="PROSITE" id="PS00519">
    <property type="entry name" value="HTH_ASNC_1"/>
    <property type="match status" value="1"/>
</dbReference>
<dbReference type="GO" id="GO:0043200">
    <property type="term" value="P:response to amino acid"/>
    <property type="evidence" value="ECO:0007669"/>
    <property type="project" value="TreeGrafter"/>
</dbReference>
<dbReference type="GO" id="GO:0006355">
    <property type="term" value="P:regulation of DNA-templated transcription"/>
    <property type="evidence" value="ECO:0007669"/>
    <property type="project" value="UniProtKB-ARBA"/>
</dbReference>
<evidence type="ECO:0000313" key="6">
    <source>
        <dbReference type="Proteomes" id="UP000007599"/>
    </source>
</evidence>
<organism evidence="5 6">
    <name type="scientific">Flavobacterium indicum (strain DSM 17447 / CIP 109464 / GPTSA100-9)</name>
    <dbReference type="NCBI Taxonomy" id="1094466"/>
    <lineage>
        <taxon>Bacteria</taxon>
        <taxon>Pseudomonadati</taxon>
        <taxon>Bacteroidota</taxon>
        <taxon>Flavobacteriia</taxon>
        <taxon>Flavobacteriales</taxon>
        <taxon>Flavobacteriaceae</taxon>
        <taxon>Flavobacterium</taxon>
    </lineage>
</organism>
<dbReference type="Gene3D" id="1.10.10.10">
    <property type="entry name" value="Winged helix-like DNA-binding domain superfamily/Winged helix DNA-binding domain"/>
    <property type="match status" value="1"/>
</dbReference>
<dbReference type="PANTHER" id="PTHR30154">
    <property type="entry name" value="LEUCINE-RESPONSIVE REGULATORY PROTEIN"/>
    <property type="match status" value="1"/>
</dbReference>